<feature type="transmembrane region" description="Helical" evidence="1">
    <location>
        <begin position="86"/>
        <end position="103"/>
    </location>
</feature>
<keyword evidence="1" id="KW-0472">Membrane</keyword>
<feature type="transmembrane region" description="Helical" evidence="1">
    <location>
        <begin position="12"/>
        <end position="34"/>
    </location>
</feature>
<organism evidence="2 3">
    <name type="scientific">Gordonia polyisoprenivorans</name>
    <dbReference type="NCBI Taxonomy" id="84595"/>
    <lineage>
        <taxon>Bacteria</taxon>
        <taxon>Bacillati</taxon>
        <taxon>Actinomycetota</taxon>
        <taxon>Actinomycetes</taxon>
        <taxon>Mycobacteriales</taxon>
        <taxon>Gordoniaceae</taxon>
        <taxon>Gordonia</taxon>
    </lineage>
</organism>
<sequence>MDTINGIPAHPLFVHLAVVAIPLAALLAGASAVWPSARRRLGILPPLVVTIAVVVTPLTTSAGEALQKRVAANPDLLRHAELGDQMIAWVATLFALTVLWWAAHDERILARVPWRPSARVIRMTTVILAAATVVVAVGTLVMVVLVGDAGARSVWVD</sequence>
<protein>
    <submittedName>
        <fullName evidence="2">Uncharacterized protein</fullName>
    </submittedName>
</protein>
<feature type="transmembrane region" description="Helical" evidence="1">
    <location>
        <begin position="124"/>
        <end position="147"/>
    </location>
</feature>
<dbReference type="AlphaFoldDB" id="A0A846WTU5"/>
<evidence type="ECO:0000313" key="3">
    <source>
        <dbReference type="Proteomes" id="UP000563898"/>
    </source>
</evidence>
<reference evidence="2 3" key="1">
    <citation type="submission" date="2020-04" db="EMBL/GenBank/DDBJ databases">
        <title>MicrobeNet Type strains.</title>
        <authorList>
            <person name="Nicholson A.C."/>
        </authorList>
    </citation>
    <scope>NUCLEOTIDE SEQUENCE [LARGE SCALE GENOMIC DNA]</scope>
    <source>
        <strain evidence="2 3">ATCC BAA-14</strain>
    </source>
</reference>
<keyword evidence="1" id="KW-0812">Transmembrane</keyword>
<feature type="transmembrane region" description="Helical" evidence="1">
    <location>
        <begin position="46"/>
        <end position="66"/>
    </location>
</feature>
<gene>
    <name evidence="2" type="ORF">HGA05_26320</name>
</gene>
<evidence type="ECO:0000313" key="2">
    <source>
        <dbReference type="EMBL" id="NKY05079.1"/>
    </source>
</evidence>
<keyword evidence="1" id="KW-1133">Transmembrane helix</keyword>
<dbReference type="Proteomes" id="UP000563898">
    <property type="component" value="Unassembled WGS sequence"/>
</dbReference>
<dbReference type="EMBL" id="JAAXPC010000028">
    <property type="protein sequence ID" value="NKY05079.1"/>
    <property type="molecule type" value="Genomic_DNA"/>
</dbReference>
<comment type="caution">
    <text evidence="2">The sequence shown here is derived from an EMBL/GenBank/DDBJ whole genome shotgun (WGS) entry which is preliminary data.</text>
</comment>
<dbReference type="RefSeq" id="WP_006367950.1">
    <property type="nucleotide sequence ID" value="NZ_JAAXPC010000028.1"/>
</dbReference>
<accession>A0A846WTU5</accession>
<proteinExistence type="predicted"/>
<name>A0A846WTU5_9ACTN</name>
<evidence type="ECO:0000256" key="1">
    <source>
        <dbReference type="SAM" id="Phobius"/>
    </source>
</evidence>